<evidence type="ECO:0000313" key="2">
    <source>
        <dbReference type="EMBL" id="JAD58753.1"/>
    </source>
</evidence>
<evidence type="ECO:0000256" key="1">
    <source>
        <dbReference type="SAM" id="MobiDB-lite"/>
    </source>
</evidence>
<protein>
    <submittedName>
        <fullName evidence="2">Uncharacterized protein</fullName>
    </submittedName>
</protein>
<feature type="region of interest" description="Disordered" evidence="1">
    <location>
        <begin position="81"/>
        <end position="108"/>
    </location>
</feature>
<reference evidence="2" key="1">
    <citation type="submission" date="2014-09" db="EMBL/GenBank/DDBJ databases">
        <authorList>
            <person name="Magalhaes I.L.F."/>
            <person name="Oliveira U."/>
            <person name="Santos F.R."/>
            <person name="Vidigal T.H.D.A."/>
            <person name="Brescovit A.D."/>
            <person name="Santos A.J."/>
        </authorList>
    </citation>
    <scope>NUCLEOTIDE SEQUENCE</scope>
    <source>
        <tissue evidence="2">Shoot tissue taken approximately 20 cm above the soil surface</tissue>
    </source>
</reference>
<sequence length="108" mass="11284">MEAVVASIKPGVPLDADVERLRERGGEGEAESDAAASERHAVAEVGVGGVALGRRPDVHHLPPVVLAEHSDQVVRAQHGVVVDEHDPPCALSSDEPHGLGRDARDPEA</sequence>
<name>A0A0A9B9B6_ARUDO</name>
<proteinExistence type="predicted"/>
<accession>A0A0A9B9B6</accession>
<dbReference type="EMBL" id="GBRH01239142">
    <property type="protein sequence ID" value="JAD58753.1"/>
    <property type="molecule type" value="Transcribed_RNA"/>
</dbReference>
<dbReference type="AlphaFoldDB" id="A0A0A9B9B6"/>
<reference evidence="2" key="2">
    <citation type="journal article" date="2015" name="Data Brief">
        <title>Shoot transcriptome of the giant reed, Arundo donax.</title>
        <authorList>
            <person name="Barrero R.A."/>
            <person name="Guerrero F.D."/>
            <person name="Moolhuijzen P."/>
            <person name="Goolsby J.A."/>
            <person name="Tidwell J."/>
            <person name="Bellgard S.E."/>
            <person name="Bellgard M.I."/>
        </authorList>
    </citation>
    <scope>NUCLEOTIDE SEQUENCE</scope>
    <source>
        <tissue evidence="2">Shoot tissue taken approximately 20 cm above the soil surface</tissue>
    </source>
</reference>
<organism evidence="2">
    <name type="scientific">Arundo donax</name>
    <name type="common">Giant reed</name>
    <name type="synonym">Donax arundinaceus</name>
    <dbReference type="NCBI Taxonomy" id="35708"/>
    <lineage>
        <taxon>Eukaryota</taxon>
        <taxon>Viridiplantae</taxon>
        <taxon>Streptophyta</taxon>
        <taxon>Embryophyta</taxon>
        <taxon>Tracheophyta</taxon>
        <taxon>Spermatophyta</taxon>
        <taxon>Magnoliopsida</taxon>
        <taxon>Liliopsida</taxon>
        <taxon>Poales</taxon>
        <taxon>Poaceae</taxon>
        <taxon>PACMAD clade</taxon>
        <taxon>Arundinoideae</taxon>
        <taxon>Arundineae</taxon>
        <taxon>Arundo</taxon>
    </lineage>
</organism>
<feature type="compositionally biased region" description="Basic and acidic residues" evidence="1">
    <location>
        <begin position="94"/>
        <end position="108"/>
    </location>
</feature>